<dbReference type="SFLD" id="SFLDS00032">
    <property type="entry name" value="Radical_SAM_3-amino-3-carboxyp"/>
    <property type="match status" value="1"/>
</dbReference>
<feature type="transmembrane region" description="Helical" evidence="16">
    <location>
        <begin position="511"/>
        <end position="532"/>
    </location>
</feature>
<protein>
    <recommendedName>
        <fullName evidence="5">2-(3-amino-3-carboxypropyl)histidine synthase subunit 1</fullName>
        <ecNumber evidence="4">2.5.1.108</ecNumber>
    </recommendedName>
    <alternativeName>
        <fullName evidence="12">Diphthamide biosynthesis protein 1</fullName>
    </alternativeName>
    <alternativeName>
        <fullName evidence="13">Diphtheria toxin resistance protein 1</fullName>
    </alternativeName>
    <alternativeName>
        <fullName evidence="11">S-adenosyl-L-methionine:L-histidine 3-amino-3-carboxypropyltransferase 1</fullName>
    </alternativeName>
</protein>
<dbReference type="FunFam" id="3.40.50.11840:FF:000001">
    <property type="entry name" value="2-(3-amino-3-carboxypropyl)histidine synthase subunit 1"/>
    <property type="match status" value="1"/>
</dbReference>
<dbReference type="FunFam" id="3.40.50.11860:FF:000002">
    <property type="entry name" value="2-(3-amino-3-carboxypropyl)histidine synthase subunit 1"/>
    <property type="match status" value="1"/>
</dbReference>
<dbReference type="InterPro" id="IPR016435">
    <property type="entry name" value="DPH1/DPH2"/>
</dbReference>
<feature type="compositionally biased region" description="Low complexity" evidence="15">
    <location>
        <begin position="672"/>
        <end position="704"/>
    </location>
</feature>
<dbReference type="Gene3D" id="3.40.50.11840">
    <property type="entry name" value="Diphthamide synthesis DPH1/DPH2 domain 1"/>
    <property type="match status" value="1"/>
</dbReference>
<sequence length="704" mass="78825">MEKQEAIIDSDQVKKHRKRFVGRAKKLASNSNNEAGGAIEDGAVGFAKAPRARSSRVANQVPDEILNDPLLNKSLETMPSNYNFEIHKTVWRVRKAKAKRVALQLPEGLMMFACLIADILEIFCDAETLIMGDVTYGACCVDDYTARALGCDFLVHYGHSCLVPVDITTIETLYVFVDIGIDTQHFIATVKKNFEKGSRLVLVGTIQFAAALQASKAPLEEDFTVFIPQSKPLSPGEILGCTSPKLTDMDYIVCIGDGRFHLESIMIHNPDLPAFQYNPYGKTFTRERYDHLEMHSLRKHAISVAKEAKKYGLVLGTLGRQGKPQILEYLEQAIKEQGKESVNVLLSEIFPGKLEQFEDVDAWIQIACPRLSIDWGYAFPKPLLTPYEASIALGKAEWQDVYPMDFYANDSLGPWTPNHGTTFDSTFLPDIYLVKVNQAVNGRSIRYGVYSSCLYYQENTKTPHSCTKKLPGYSFDTTQFAEVCGADIANATMVTVYSDVVKEAQLTTFKGIVLIMPAVILAFFSVACALLIRRLRKNNIIPFIGTFSSLFAFFTGAAGLALVIVTFWKGLATLEKRVEGLSHQWGPAIYLVGIGSGCILITLVCFVISLFTHKSESYKRETFHLYDYDLNASTNQKPIATSSPYDAQTTYLNSPAKQDDYEYTHAISSPTTQHYPSYHQPQHQTYQPQTYQPQTTYQQGNHYY</sequence>
<evidence type="ECO:0000256" key="12">
    <source>
        <dbReference type="ARBA" id="ARBA00032574"/>
    </source>
</evidence>
<keyword evidence="16" id="KW-0472">Membrane</keyword>
<dbReference type="Gene3D" id="1.20.140.150">
    <property type="match status" value="1"/>
</dbReference>
<dbReference type="Proteomes" id="UP000053815">
    <property type="component" value="Unassembled WGS sequence"/>
</dbReference>
<dbReference type="AlphaFoldDB" id="A0A0C9M321"/>
<comment type="pathway">
    <text evidence="2">Protein modification; peptidyl-diphthamide biosynthesis.</text>
</comment>
<dbReference type="STRING" id="91626.A0A0C9M321"/>
<feature type="transmembrane region" description="Helical" evidence="16">
    <location>
        <begin position="588"/>
        <end position="611"/>
    </location>
</feature>
<dbReference type="GO" id="GO:0005886">
    <property type="term" value="C:plasma membrane"/>
    <property type="evidence" value="ECO:0007669"/>
    <property type="project" value="InterPro"/>
</dbReference>
<dbReference type="InterPro" id="IPR042263">
    <property type="entry name" value="DPH1/DPH2_1"/>
</dbReference>
<keyword evidence="8" id="KW-0479">Metal-binding</keyword>
<dbReference type="EMBL" id="DF836325">
    <property type="protein sequence ID" value="GAN03236.1"/>
    <property type="molecule type" value="Genomic_DNA"/>
</dbReference>
<keyword evidence="9" id="KW-0408">Iron</keyword>
<comment type="cofactor">
    <cofactor evidence="1">
        <name>[4Fe-4S] cluster</name>
        <dbReference type="ChEBI" id="CHEBI:49883"/>
    </cofactor>
</comment>
<accession>A0A0C9M321</accession>
<dbReference type="OrthoDB" id="1649088at2759"/>
<dbReference type="InterPro" id="IPR042264">
    <property type="entry name" value="DPH1/DPH2_2"/>
</dbReference>
<organism evidence="17">
    <name type="scientific">Mucor ambiguus</name>
    <dbReference type="NCBI Taxonomy" id="91626"/>
    <lineage>
        <taxon>Eukaryota</taxon>
        <taxon>Fungi</taxon>
        <taxon>Fungi incertae sedis</taxon>
        <taxon>Mucoromycota</taxon>
        <taxon>Mucoromycotina</taxon>
        <taxon>Mucoromycetes</taxon>
        <taxon>Mucorales</taxon>
        <taxon>Mucorineae</taxon>
        <taxon>Mucoraceae</taxon>
        <taxon>Mucor</taxon>
    </lineage>
</organism>
<evidence type="ECO:0000313" key="17">
    <source>
        <dbReference type="EMBL" id="GAN03236.1"/>
    </source>
</evidence>
<keyword evidence="10" id="KW-0411">Iron-sulfur</keyword>
<reference evidence="17" key="1">
    <citation type="submission" date="2014-09" db="EMBL/GenBank/DDBJ databases">
        <title>Draft genome sequence of an oleaginous Mucoromycotina fungus Mucor ambiguus NBRC6742.</title>
        <authorList>
            <person name="Takeda I."/>
            <person name="Yamane N."/>
            <person name="Morita T."/>
            <person name="Tamano K."/>
            <person name="Machida M."/>
            <person name="Baker S."/>
            <person name="Koike H."/>
        </authorList>
    </citation>
    <scope>NUCLEOTIDE SEQUENCE</scope>
    <source>
        <strain evidence="17">NBRC 6742</strain>
    </source>
</reference>
<dbReference type="GO" id="GO:0017183">
    <property type="term" value="P:protein histidyl modification to diphthamide"/>
    <property type="evidence" value="ECO:0007669"/>
    <property type="project" value="UniProtKB-UniPathway"/>
</dbReference>
<keyword evidence="6" id="KW-0808">Transferase</keyword>
<dbReference type="NCBIfam" id="TIGR00322">
    <property type="entry name" value="diphth2_R"/>
    <property type="match status" value="1"/>
</dbReference>
<evidence type="ECO:0000256" key="3">
    <source>
        <dbReference type="ARBA" id="ARBA00010173"/>
    </source>
</evidence>
<feature type="region of interest" description="Disordered" evidence="15">
    <location>
        <begin position="671"/>
        <end position="704"/>
    </location>
</feature>
<gene>
    <name evidence="17" type="ORF">MAM1_0036c02688</name>
</gene>
<evidence type="ECO:0000256" key="7">
    <source>
        <dbReference type="ARBA" id="ARBA00022691"/>
    </source>
</evidence>
<evidence type="ECO:0000256" key="16">
    <source>
        <dbReference type="SAM" id="Phobius"/>
    </source>
</evidence>
<dbReference type="GO" id="GO:0090560">
    <property type="term" value="F:2-(3-amino-3-carboxypropyl)histidine synthase activity"/>
    <property type="evidence" value="ECO:0007669"/>
    <property type="project" value="UniProtKB-EC"/>
</dbReference>
<evidence type="ECO:0000256" key="8">
    <source>
        <dbReference type="ARBA" id="ARBA00022723"/>
    </source>
</evidence>
<evidence type="ECO:0000313" key="18">
    <source>
        <dbReference type="Proteomes" id="UP000053815"/>
    </source>
</evidence>
<dbReference type="Gene3D" id="3.40.50.11850">
    <property type="entry name" value="Diphthamide synthesis DPH1/DPH2 domain 2"/>
    <property type="match status" value="1"/>
</dbReference>
<evidence type="ECO:0000256" key="6">
    <source>
        <dbReference type="ARBA" id="ARBA00022679"/>
    </source>
</evidence>
<dbReference type="GO" id="GO:0051536">
    <property type="term" value="F:iron-sulfur cluster binding"/>
    <property type="evidence" value="ECO:0007669"/>
    <property type="project" value="UniProtKB-KW"/>
</dbReference>
<keyword evidence="7" id="KW-0949">S-adenosyl-L-methionine</keyword>
<evidence type="ECO:0000256" key="1">
    <source>
        <dbReference type="ARBA" id="ARBA00001966"/>
    </source>
</evidence>
<evidence type="ECO:0000256" key="4">
    <source>
        <dbReference type="ARBA" id="ARBA00012221"/>
    </source>
</evidence>
<evidence type="ECO:0000256" key="9">
    <source>
        <dbReference type="ARBA" id="ARBA00023004"/>
    </source>
</evidence>
<keyword evidence="16" id="KW-1133">Transmembrane helix</keyword>
<evidence type="ECO:0000256" key="10">
    <source>
        <dbReference type="ARBA" id="ARBA00023014"/>
    </source>
</evidence>
<dbReference type="UniPathway" id="UPA00559"/>
<feature type="transmembrane region" description="Helical" evidence="16">
    <location>
        <begin position="544"/>
        <end position="568"/>
    </location>
</feature>
<dbReference type="Pfam" id="PF06687">
    <property type="entry name" value="SUR7"/>
    <property type="match status" value="1"/>
</dbReference>
<dbReference type="EC" id="2.5.1.108" evidence="4"/>
<evidence type="ECO:0000256" key="11">
    <source>
        <dbReference type="ARBA" id="ARBA00031690"/>
    </source>
</evidence>
<dbReference type="InterPro" id="IPR009571">
    <property type="entry name" value="SUR7/Rim9-like_fungi"/>
</dbReference>
<evidence type="ECO:0000256" key="5">
    <source>
        <dbReference type="ARBA" id="ARBA00021915"/>
    </source>
</evidence>
<keyword evidence="16" id="KW-0812">Transmembrane</keyword>
<evidence type="ECO:0000256" key="14">
    <source>
        <dbReference type="ARBA" id="ARBA00048403"/>
    </source>
</evidence>
<evidence type="ECO:0000256" key="2">
    <source>
        <dbReference type="ARBA" id="ARBA00005156"/>
    </source>
</evidence>
<comment type="similarity">
    <text evidence="3">Belongs to the DPH1/DPH2 family. DPH1 subfamily.</text>
</comment>
<dbReference type="Pfam" id="PF01866">
    <property type="entry name" value="Diphthamide_syn"/>
    <property type="match status" value="1"/>
</dbReference>
<dbReference type="PANTHER" id="PTHR10762:SF1">
    <property type="entry name" value="2-(3-AMINO-3-CARBOXYPROPYL)HISTIDINE SYNTHASE SUBUNIT 1"/>
    <property type="match status" value="1"/>
</dbReference>
<proteinExistence type="inferred from homology"/>
<dbReference type="GO" id="GO:0046872">
    <property type="term" value="F:metal ion binding"/>
    <property type="evidence" value="ECO:0007669"/>
    <property type="project" value="UniProtKB-KW"/>
</dbReference>
<dbReference type="FunFam" id="3.40.50.11850:FF:000001">
    <property type="entry name" value="2-(3-amino-3-carboxypropyl)histidine synthase subunit 1"/>
    <property type="match status" value="1"/>
</dbReference>
<keyword evidence="18" id="KW-1185">Reference proteome</keyword>
<comment type="catalytic activity">
    <reaction evidence="14">
        <text>L-histidyl-[translation elongation factor 2] + S-adenosyl-L-methionine = 2-[(3S)-amino-3-carboxypropyl]-L-histidyl-[translation elongation factor 2] + S-methyl-5'-thioadenosine + H(+)</text>
        <dbReference type="Rhea" id="RHEA:36783"/>
        <dbReference type="Rhea" id="RHEA-COMP:9748"/>
        <dbReference type="Rhea" id="RHEA-COMP:9749"/>
        <dbReference type="ChEBI" id="CHEBI:15378"/>
        <dbReference type="ChEBI" id="CHEBI:17509"/>
        <dbReference type="ChEBI" id="CHEBI:29979"/>
        <dbReference type="ChEBI" id="CHEBI:59789"/>
        <dbReference type="ChEBI" id="CHEBI:73995"/>
        <dbReference type="EC" id="2.5.1.108"/>
    </reaction>
</comment>
<dbReference type="PANTHER" id="PTHR10762">
    <property type="entry name" value="DIPHTHAMIDE BIOSYNTHESIS PROTEIN"/>
    <property type="match status" value="1"/>
</dbReference>
<dbReference type="Gene3D" id="3.40.50.11860">
    <property type="entry name" value="Diphthamide synthesis DPH1/DPH2 domain 3"/>
    <property type="match status" value="1"/>
</dbReference>
<name>A0A0C9M321_9FUNG</name>
<dbReference type="InterPro" id="IPR042265">
    <property type="entry name" value="DPH1/DPH2_3"/>
</dbReference>
<evidence type="ECO:0000256" key="15">
    <source>
        <dbReference type="SAM" id="MobiDB-lite"/>
    </source>
</evidence>
<evidence type="ECO:0000256" key="13">
    <source>
        <dbReference type="ARBA" id="ARBA00032789"/>
    </source>
</evidence>